<dbReference type="RefSeq" id="WP_074566661.1">
    <property type="nucleotide sequence ID" value="NZ_FNGX01000002.1"/>
</dbReference>
<gene>
    <name evidence="1" type="ORF">SAMN05216400_0820</name>
</gene>
<sequence>MNLKKFLAKLQGELKDTERSNNFQRIAGFNSGLTYAMEIAIQLEESDKTEMSLKDLERANMLVQDVKILETLSKSEIEYLRVRYPDSRYDSVFMKDELKEKIRKVFEDCAEESKAELKDLGVEYE</sequence>
<accession>A0A1G9KFD4</accession>
<organism evidence="1 2">
    <name type="scientific">Streptococcus equinus</name>
    <name type="common">Streptococcus bovis</name>
    <dbReference type="NCBI Taxonomy" id="1335"/>
    <lineage>
        <taxon>Bacteria</taxon>
        <taxon>Bacillati</taxon>
        <taxon>Bacillota</taxon>
        <taxon>Bacilli</taxon>
        <taxon>Lactobacillales</taxon>
        <taxon>Streptococcaceae</taxon>
        <taxon>Streptococcus</taxon>
    </lineage>
</organism>
<reference evidence="1 2" key="1">
    <citation type="submission" date="2016-10" db="EMBL/GenBank/DDBJ databases">
        <authorList>
            <person name="de Groot N.N."/>
        </authorList>
    </citation>
    <scope>NUCLEOTIDE SEQUENCE [LARGE SCALE GENOMIC DNA]</scope>
    <source>
        <strain evidence="1 2">Sb09</strain>
    </source>
</reference>
<dbReference type="AlphaFoldDB" id="A0A1G9KFD4"/>
<dbReference type="EMBL" id="FNGX01000002">
    <property type="protein sequence ID" value="SDL48600.1"/>
    <property type="molecule type" value="Genomic_DNA"/>
</dbReference>
<evidence type="ECO:0000313" key="1">
    <source>
        <dbReference type="EMBL" id="SDL48600.1"/>
    </source>
</evidence>
<dbReference type="OrthoDB" id="2239115at2"/>
<protein>
    <submittedName>
        <fullName evidence="1">Uncharacterized protein</fullName>
    </submittedName>
</protein>
<proteinExistence type="predicted"/>
<evidence type="ECO:0000313" key="2">
    <source>
        <dbReference type="Proteomes" id="UP000183162"/>
    </source>
</evidence>
<name>A0A1G9KFD4_STREI</name>
<dbReference type="Proteomes" id="UP000183162">
    <property type="component" value="Unassembled WGS sequence"/>
</dbReference>